<keyword evidence="4" id="KW-1185">Reference proteome</keyword>
<dbReference type="InterPro" id="IPR041588">
    <property type="entry name" value="Integrase_H2C2"/>
</dbReference>
<dbReference type="PANTHER" id="PTHR37984:SF5">
    <property type="entry name" value="PROTEIN NYNRIN-LIKE"/>
    <property type="match status" value="1"/>
</dbReference>
<dbReference type="Proteomes" id="UP000324222">
    <property type="component" value="Unassembled WGS sequence"/>
</dbReference>
<name>A0A5B7F7E1_PORTR</name>
<dbReference type="OrthoDB" id="6372335at2759"/>
<evidence type="ECO:0000256" key="1">
    <source>
        <dbReference type="ARBA" id="ARBA00012493"/>
    </source>
</evidence>
<dbReference type="GO" id="GO:0003964">
    <property type="term" value="F:RNA-directed DNA polymerase activity"/>
    <property type="evidence" value="ECO:0007669"/>
    <property type="project" value="UniProtKB-EC"/>
</dbReference>
<dbReference type="Gene3D" id="1.10.340.70">
    <property type="match status" value="1"/>
</dbReference>
<dbReference type="InterPro" id="IPR050951">
    <property type="entry name" value="Retrovirus_Pol_polyprotein"/>
</dbReference>
<dbReference type="Pfam" id="PF17921">
    <property type="entry name" value="Integrase_H2C2"/>
    <property type="match status" value="1"/>
</dbReference>
<evidence type="ECO:0000259" key="2">
    <source>
        <dbReference type="Pfam" id="PF17921"/>
    </source>
</evidence>
<dbReference type="PANTHER" id="PTHR37984">
    <property type="entry name" value="PROTEIN CBG26694"/>
    <property type="match status" value="1"/>
</dbReference>
<evidence type="ECO:0000313" key="3">
    <source>
        <dbReference type="EMBL" id="MPC43510.1"/>
    </source>
</evidence>
<gene>
    <name evidence="3" type="primary">K02A2.6_3</name>
    <name evidence="3" type="ORF">E2C01_037159</name>
</gene>
<dbReference type="EMBL" id="VSRR010005860">
    <property type="protein sequence ID" value="MPC43510.1"/>
    <property type="molecule type" value="Genomic_DNA"/>
</dbReference>
<evidence type="ECO:0000313" key="4">
    <source>
        <dbReference type="Proteomes" id="UP000324222"/>
    </source>
</evidence>
<reference evidence="3 4" key="1">
    <citation type="submission" date="2019-05" db="EMBL/GenBank/DDBJ databases">
        <title>Another draft genome of Portunus trituberculatus and its Hox gene families provides insights of decapod evolution.</title>
        <authorList>
            <person name="Jeong J.-H."/>
            <person name="Song I."/>
            <person name="Kim S."/>
            <person name="Choi T."/>
            <person name="Kim D."/>
            <person name="Ryu S."/>
            <person name="Kim W."/>
        </authorList>
    </citation>
    <scope>NUCLEOTIDE SEQUENCE [LARGE SCALE GENOMIC DNA]</scope>
    <source>
        <tissue evidence="3">Muscle</tissue>
    </source>
</reference>
<accession>A0A5B7F7E1</accession>
<dbReference type="AlphaFoldDB" id="A0A5B7F7E1"/>
<comment type="caution">
    <text evidence="3">The sequence shown here is derived from an EMBL/GenBank/DDBJ whole genome shotgun (WGS) entry which is preliminary data.</text>
</comment>
<feature type="domain" description="Integrase zinc-binding" evidence="2">
    <location>
        <begin position="55"/>
        <end position="108"/>
    </location>
</feature>
<sequence length="206" mass="23462">MPAAVSKVQSGDLHPHKTQEASWLCPYYAVGDRLMVNEDLDSYTSVERNIHLVTPASLHHKVASSLHLGHQGLIFMLFRVRHSVYWPGMEGDVQHHCNLCQDCEKHAPSLPLGSLIITPLPVYPYQQVVVDMFKLEGNIYLAYADRLTGWLELHLFPNDASSSKIMTHLRKLFTSWQLAAICKTVSGVRQHCKIDQHWKGNLKQRE</sequence>
<dbReference type="EC" id="2.7.7.49" evidence="1"/>
<protein>
    <recommendedName>
        <fullName evidence="1">RNA-directed DNA polymerase</fullName>
        <ecNumber evidence="1">2.7.7.49</ecNumber>
    </recommendedName>
</protein>
<organism evidence="3 4">
    <name type="scientific">Portunus trituberculatus</name>
    <name type="common">Swimming crab</name>
    <name type="synonym">Neptunus trituberculatus</name>
    <dbReference type="NCBI Taxonomy" id="210409"/>
    <lineage>
        <taxon>Eukaryota</taxon>
        <taxon>Metazoa</taxon>
        <taxon>Ecdysozoa</taxon>
        <taxon>Arthropoda</taxon>
        <taxon>Crustacea</taxon>
        <taxon>Multicrustacea</taxon>
        <taxon>Malacostraca</taxon>
        <taxon>Eumalacostraca</taxon>
        <taxon>Eucarida</taxon>
        <taxon>Decapoda</taxon>
        <taxon>Pleocyemata</taxon>
        <taxon>Brachyura</taxon>
        <taxon>Eubrachyura</taxon>
        <taxon>Portunoidea</taxon>
        <taxon>Portunidae</taxon>
        <taxon>Portuninae</taxon>
        <taxon>Portunus</taxon>
    </lineage>
</organism>
<proteinExistence type="predicted"/>